<dbReference type="PANTHER" id="PTHR35848:SF9">
    <property type="entry name" value="SLL1358 PROTEIN"/>
    <property type="match status" value="1"/>
</dbReference>
<organism evidence="3 4">
    <name type="scientific">Thermobaculum terrenum (strain ATCC BAA-798 / CCMEE 7001 / YNP1)</name>
    <dbReference type="NCBI Taxonomy" id="525904"/>
    <lineage>
        <taxon>Bacteria</taxon>
        <taxon>Bacillati</taxon>
        <taxon>Chloroflexota</taxon>
        <taxon>Chloroflexia</taxon>
        <taxon>Candidatus Thermobaculales</taxon>
        <taxon>Candidatus Thermobaculaceae</taxon>
        <taxon>Thermobaculum</taxon>
    </lineage>
</organism>
<dbReference type="HOGENOM" id="CLU_966239_0_0_0"/>
<evidence type="ECO:0000256" key="1">
    <source>
        <dbReference type="ARBA" id="ARBA00022723"/>
    </source>
</evidence>
<dbReference type="eggNOG" id="COG1917">
    <property type="taxonomic scope" value="Bacteria"/>
</dbReference>
<dbReference type="SUPFAM" id="SSF51182">
    <property type="entry name" value="RmlC-like cupins"/>
    <property type="match status" value="1"/>
</dbReference>
<dbReference type="eggNOG" id="COG0662">
    <property type="taxonomic scope" value="Bacteria"/>
</dbReference>
<dbReference type="PANTHER" id="PTHR35848">
    <property type="entry name" value="OXALATE-BINDING PROTEIN"/>
    <property type="match status" value="1"/>
</dbReference>
<evidence type="ECO:0000313" key="4">
    <source>
        <dbReference type="Proteomes" id="UP000000323"/>
    </source>
</evidence>
<proteinExistence type="predicted"/>
<dbReference type="Proteomes" id="UP000000323">
    <property type="component" value="Chromosome 2"/>
</dbReference>
<keyword evidence="4" id="KW-1185">Reference proteome</keyword>
<dbReference type="InterPro" id="IPR013096">
    <property type="entry name" value="Cupin_2"/>
</dbReference>
<dbReference type="STRING" id="525904.Tter_2140"/>
<gene>
    <name evidence="3" type="ordered locus">Tter_2140</name>
</gene>
<dbReference type="KEGG" id="ttr:Tter_2140"/>
<dbReference type="CDD" id="cd02208">
    <property type="entry name" value="cupin_RmlC-like"/>
    <property type="match status" value="1"/>
</dbReference>
<sequence length="288" mass="32094">MSYVQSPRPRYDAPTYIPSNAAVRHLWGDEVSGEVADRIYVSSDLIHQLVFNLPPGGAFRHSADYRTIFAADEVYYVLSGTLVLSNPERGEVHLLHPGEYAFFRKDTWHHGFSYGETELSVLEIFAPPPSQGTSSAYARTKDLLQSPSYSQDDLIGCWPMAQDVARGRSSIRIIREPDLLWRLEGKHGQLLLGIAVSTEHLTVGTGYLLPGKRSEMHSHGGDEIIYLLSGQMSVRSLHGGEQVWAELSPGDAFYVPQGCPHQYYNLSGTQARFIFGVAPSYLPDKERP</sequence>
<dbReference type="EMBL" id="CP001826">
    <property type="protein sequence ID" value="ACZ43041.1"/>
    <property type="molecule type" value="Genomic_DNA"/>
</dbReference>
<dbReference type="Gene3D" id="2.60.120.10">
    <property type="entry name" value="Jelly Rolls"/>
    <property type="match status" value="2"/>
</dbReference>
<evidence type="ECO:0000313" key="3">
    <source>
        <dbReference type="EMBL" id="ACZ43041.1"/>
    </source>
</evidence>
<dbReference type="RefSeq" id="WP_012876072.1">
    <property type="nucleotide sequence ID" value="NC_013526.1"/>
</dbReference>
<evidence type="ECO:0000259" key="2">
    <source>
        <dbReference type="Pfam" id="PF07883"/>
    </source>
</evidence>
<dbReference type="AlphaFoldDB" id="D1CH20"/>
<dbReference type="GO" id="GO:0046872">
    <property type="term" value="F:metal ion binding"/>
    <property type="evidence" value="ECO:0007669"/>
    <property type="project" value="UniProtKB-KW"/>
</dbReference>
<feature type="domain" description="Cupin type-2" evidence="2">
    <location>
        <begin position="72"/>
        <end position="125"/>
    </location>
</feature>
<dbReference type="InterPro" id="IPR014710">
    <property type="entry name" value="RmlC-like_jellyroll"/>
</dbReference>
<feature type="domain" description="Cupin type-2" evidence="2">
    <location>
        <begin position="208"/>
        <end position="275"/>
    </location>
</feature>
<accession>D1CH20</accession>
<dbReference type="Pfam" id="PF07883">
    <property type="entry name" value="Cupin_2"/>
    <property type="match status" value="2"/>
</dbReference>
<dbReference type="InterPro" id="IPR051610">
    <property type="entry name" value="GPI/OXD"/>
</dbReference>
<name>D1CH20_THET1</name>
<keyword evidence="1" id="KW-0479">Metal-binding</keyword>
<protein>
    <submittedName>
        <fullName evidence="3">Cupin 2 conserved barrel domain protein</fullName>
    </submittedName>
</protein>
<dbReference type="InterPro" id="IPR011051">
    <property type="entry name" value="RmlC_Cupin_sf"/>
</dbReference>
<reference evidence="4" key="1">
    <citation type="journal article" date="2010" name="Stand. Genomic Sci.">
        <title>Complete genome sequence of 'Thermobaculum terrenum' type strain (YNP1).</title>
        <authorList>
            <person name="Kiss H."/>
            <person name="Cleland D."/>
            <person name="Lapidus A."/>
            <person name="Lucas S."/>
            <person name="Glavina Del Rio T."/>
            <person name="Nolan M."/>
            <person name="Tice H."/>
            <person name="Han C."/>
            <person name="Goodwin L."/>
            <person name="Pitluck S."/>
            <person name="Liolios K."/>
            <person name="Ivanova N."/>
            <person name="Mavromatis K."/>
            <person name="Ovchinnikova G."/>
            <person name="Pati A."/>
            <person name="Chen A."/>
            <person name="Palaniappan K."/>
            <person name="Land M."/>
            <person name="Hauser L."/>
            <person name="Chang Y."/>
            <person name="Jeffries C."/>
            <person name="Lu M."/>
            <person name="Brettin T."/>
            <person name="Detter J."/>
            <person name="Goker M."/>
            <person name="Tindall B."/>
            <person name="Beck B."/>
            <person name="McDermott T."/>
            <person name="Woyke T."/>
            <person name="Bristow J."/>
            <person name="Eisen J."/>
            <person name="Markowitz V."/>
            <person name="Hugenholtz P."/>
            <person name="Kyrpides N."/>
            <person name="Klenk H."/>
            <person name="Cheng J."/>
        </authorList>
    </citation>
    <scope>NUCLEOTIDE SEQUENCE [LARGE SCALE GENOMIC DNA]</scope>
    <source>
        <strain evidence="4">ATCC BAA-798 / YNP1</strain>
    </source>
</reference>